<name>A0A918U758_9ACTN</name>
<accession>A0A918U758</accession>
<reference evidence="2" key="1">
    <citation type="journal article" date="2014" name="Int. J. Syst. Evol. Microbiol.">
        <title>Complete genome sequence of Corynebacterium casei LMG S-19264T (=DSM 44701T), isolated from a smear-ripened cheese.</title>
        <authorList>
            <consortium name="US DOE Joint Genome Institute (JGI-PGF)"/>
            <person name="Walter F."/>
            <person name="Albersmeier A."/>
            <person name="Kalinowski J."/>
            <person name="Ruckert C."/>
        </authorList>
    </citation>
    <scope>NUCLEOTIDE SEQUENCE</scope>
    <source>
        <strain evidence="2">JCM 4790</strain>
    </source>
</reference>
<dbReference type="AlphaFoldDB" id="A0A918U758"/>
<proteinExistence type="predicted"/>
<evidence type="ECO:0000313" key="3">
    <source>
        <dbReference type="Proteomes" id="UP000619244"/>
    </source>
</evidence>
<evidence type="ECO:0000313" key="2">
    <source>
        <dbReference type="EMBL" id="GGY05854.1"/>
    </source>
</evidence>
<evidence type="ECO:0000256" key="1">
    <source>
        <dbReference type="SAM" id="MobiDB-lite"/>
    </source>
</evidence>
<feature type="compositionally biased region" description="Basic and acidic residues" evidence="1">
    <location>
        <begin position="56"/>
        <end position="68"/>
    </location>
</feature>
<feature type="region of interest" description="Disordered" evidence="1">
    <location>
        <begin position="1"/>
        <end position="68"/>
    </location>
</feature>
<dbReference type="Proteomes" id="UP000619244">
    <property type="component" value="Unassembled WGS sequence"/>
</dbReference>
<comment type="caution">
    <text evidence="2">The sequence shown here is derived from an EMBL/GenBank/DDBJ whole genome shotgun (WGS) entry which is preliminary data.</text>
</comment>
<dbReference type="EMBL" id="BMVU01000057">
    <property type="protein sequence ID" value="GGY05854.1"/>
    <property type="molecule type" value="Genomic_DNA"/>
</dbReference>
<sequence length="99" mass="9784">MPPALTMGSVVGHPSVRGEQNPVVGPFGADDLQGPAVGSRGVEAASEESGDAHSGPGDRSESGTGEGRHCVRGAVIGVRIAVAGRLLSGEGVEESVPLT</sequence>
<organism evidence="2 3">
    <name type="scientific">Streptomyces minutiscleroticus</name>
    <dbReference type="NCBI Taxonomy" id="68238"/>
    <lineage>
        <taxon>Bacteria</taxon>
        <taxon>Bacillati</taxon>
        <taxon>Actinomycetota</taxon>
        <taxon>Actinomycetes</taxon>
        <taxon>Kitasatosporales</taxon>
        <taxon>Streptomycetaceae</taxon>
        <taxon>Streptomyces</taxon>
    </lineage>
</organism>
<keyword evidence="3" id="KW-1185">Reference proteome</keyword>
<protein>
    <submittedName>
        <fullName evidence="2">Uncharacterized protein</fullName>
    </submittedName>
</protein>
<reference evidence="2" key="2">
    <citation type="submission" date="2020-09" db="EMBL/GenBank/DDBJ databases">
        <authorList>
            <person name="Sun Q."/>
            <person name="Ohkuma M."/>
        </authorList>
    </citation>
    <scope>NUCLEOTIDE SEQUENCE</scope>
    <source>
        <strain evidence="2">JCM 4790</strain>
    </source>
</reference>
<gene>
    <name evidence="2" type="ORF">GCM10010358_69050</name>
</gene>